<dbReference type="InterPro" id="IPR033948">
    <property type="entry name" value="ETF_beta_N"/>
</dbReference>
<dbReference type="InterPro" id="IPR000049">
    <property type="entry name" value="ET-Flavoprotein_bsu_CS"/>
</dbReference>
<dbReference type="InterPro" id="IPR012255">
    <property type="entry name" value="ETF_b"/>
</dbReference>
<gene>
    <name evidence="3" type="ORF">MNBD_NITROSPINAE05-35</name>
</gene>
<dbReference type="GO" id="GO:0009055">
    <property type="term" value="F:electron transfer activity"/>
    <property type="evidence" value="ECO:0007669"/>
    <property type="project" value="InterPro"/>
</dbReference>
<organism evidence="3">
    <name type="scientific">hydrothermal vent metagenome</name>
    <dbReference type="NCBI Taxonomy" id="652676"/>
    <lineage>
        <taxon>unclassified sequences</taxon>
        <taxon>metagenomes</taxon>
        <taxon>ecological metagenomes</taxon>
    </lineage>
</organism>
<protein>
    <submittedName>
        <fullName evidence="3">Electron transfer flavoprotein, beta subunit</fullName>
    </submittedName>
</protein>
<dbReference type="CDD" id="cd01714">
    <property type="entry name" value="ETF_beta"/>
    <property type="match status" value="1"/>
</dbReference>
<dbReference type="PROSITE" id="PS01065">
    <property type="entry name" value="ETF_BETA"/>
    <property type="match status" value="1"/>
</dbReference>
<name>A0A3B1D7V8_9ZZZZ</name>
<feature type="domain" description="Electron transfer flavoprotein alpha/beta-subunit N-terminal" evidence="2">
    <location>
        <begin position="21"/>
        <end position="213"/>
    </location>
</feature>
<comment type="similarity">
    <text evidence="1">Belongs to the ETF beta-subunit/FixA family.</text>
</comment>
<dbReference type="InterPro" id="IPR014729">
    <property type="entry name" value="Rossmann-like_a/b/a_fold"/>
</dbReference>
<reference evidence="3" key="1">
    <citation type="submission" date="2018-06" db="EMBL/GenBank/DDBJ databases">
        <authorList>
            <person name="Zhirakovskaya E."/>
        </authorList>
    </citation>
    <scope>NUCLEOTIDE SEQUENCE</scope>
</reference>
<dbReference type="PANTHER" id="PTHR21294">
    <property type="entry name" value="ELECTRON TRANSFER FLAVOPROTEIN BETA-SUBUNIT"/>
    <property type="match status" value="1"/>
</dbReference>
<dbReference type="EMBL" id="UOGG01000227">
    <property type="protein sequence ID" value="VAX32893.1"/>
    <property type="molecule type" value="Genomic_DNA"/>
</dbReference>
<dbReference type="Gene3D" id="3.40.50.620">
    <property type="entry name" value="HUPs"/>
    <property type="match status" value="1"/>
</dbReference>
<dbReference type="AlphaFoldDB" id="A0A3B1D7V8"/>
<dbReference type="SUPFAM" id="SSF52402">
    <property type="entry name" value="Adenine nucleotide alpha hydrolases-like"/>
    <property type="match status" value="1"/>
</dbReference>
<dbReference type="InterPro" id="IPR014730">
    <property type="entry name" value="ETF_a/b_N"/>
</dbReference>
<evidence type="ECO:0000259" key="2">
    <source>
        <dbReference type="SMART" id="SM00893"/>
    </source>
</evidence>
<accession>A0A3B1D7V8</accession>
<evidence type="ECO:0000256" key="1">
    <source>
        <dbReference type="ARBA" id="ARBA00007557"/>
    </source>
</evidence>
<dbReference type="PIRSF" id="PIRSF000090">
    <property type="entry name" value="Beta-ETF"/>
    <property type="match status" value="1"/>
</dbReference>
<proteinExistence type="inferred from homology"/>
<dbReference type="Pfam" id="PF01012">
    <property type="entry name" value="ETF"/>
    <property type="match status" value="1"/>
</dbReference>
<dbReference type="SMART" id="SM00893">
    <property type="entry name" value="ETF"/>
    <property type="match status" value="1"/>
</dbReference>
<sequence>MNIIVCIKQVIDTAAKISVSGGKVDSAGSPRVMNPYDEFAVEEALQIKQRKPDTEITLISLGPESFKEVLKKGLAMGADHAVHLSDPQFETLDNLGVARALATAIQKRPHDLILSGRQAVDDDMAQVGPALAVLLQIPFVTVVTDLQFSGDYKQAKITRQIEGGSETLDVSVPFLVTCQKGLNTPRLPSLKGIIAAKKKPVTTLSANDIGFDVASLGNPRVRQAELALPPTRKKGAVLDGPLETSLPELVRLLREEEKVV</sequence>
<evidence type="ECO:0000313" key="3">
    <source>
        <dbReference type="EMBL" id="VAX32893.1"/>
    </source>
</evidence>